<dbReference type="AlphaFoldDB" id="A0A6S7BN49"/>
<evidence type="ECO:0000313" key="1">
    <source>
        <dbReference type="EMBL" id="CAB3806842.1"/>
    </source>
</evidence>
<dbReference type="EMBL" id="CADIKM010000089">
    <property type="protein sequence ID" value="CAB3806842.1"/>
    <property type="molecule type" value="Genomic_DNA"/>
</dbReference>
<protein>
    <submittedName>
        <fullName evidence="1">Uncharacterized protein</fullName>
    </submittedName>
</protein>
<proteinExistence type="predicted"/>
<reference evidence="1 2" key="1">
    <citation type="submission" date="2020-04" db="EMBL/GenBank/DDBJ databases">
        <authorList>
            <person name="De Canck E."/>
        </authorList>
    </citation>
    <scope>NUCLEOTIDE SEQUENCE [LARGE SCALE GENOMIC DNA]</scope>
    <source>
        <strain evidence="1 2">LMG 28138</strain>
    </source>
</reference>
<accession>A0A6S7BN49</accession>
<keyword evidence="2" id="KW-1185">Reference proteome</keyword>
<sequence length="209" mass="23775">MNSSCTLGRETRIYRNVNGFSYMPRPATPARLEAIKAIRELTLEHGTIEGPRLARLQFPDIPVPTWHRWVKMTRDEDRNLIEEVAAIVPHPARPPAPVTDSDRRSMRSAINFYSELDGMIADARLLSDYAIAVNNDGTRRIKNPKMLAMSHRMRATNLALAMKHSELAWNVDRLEQMHDAITGAIVQADRETGERVFAAVKEVYARWSL</sequence>
<organism evidence="1 2">
    <name type="scientific">Pararobbsia alpina</name>
    <dbReference type="NCBI Taxonomy" id="621374"/>
    <lineage>
        <taxon>Bacteria</taxon>
        <taxon>Pseudomonadati</taxon>
        <taxon>Pseudomonadota</taxon>
        <taxon>Betaproteobacteria</taxon>
        <taxon>Burkholderiales</taxon>
        <taxon>Burkholderiaceae</taxon>
        <taxon>Pararobbsia</taxon>
    </lineage>
</organism>
<name>A0A6S7BN49_9BURK</name>
<dbReference type="Proteomes" id="UP000494115">
    <property type="component" value="Unassembled WGS sequence"/>
</dbReference>
<evidence type="ECO:0000313" key="2">
    <source>
        <dbReference type="Proteomes" id="UP000494115"/>
    </source>
</evidence>
<gene>
    <name evidence="1" type="ORF">LMG28138_05854</name>
</gene>